<dbReference type="PRINTS" id="PR00119">
    <property type="entry name" value="CATATPASE"/>
</dbReference>
<feature type="domain" description="Cation-transporting P-type ATPase N-terminal" evidence="11">
    <location>
        <begin position="18"/>
        <end position="66"/>
    </location>
</feature>
<feature type="transmembrane region" description="Helical" evidence="8">
    <location>
        <begin position="269"/>
        <end position="297"/>
    </location>
</feature>
<evidence type="ECO:0000259" key="10">
    <source>
        <dbReference type="Pfam" id="PF00689"/>
    </source>
</evidence>
<dbReference type="GO" id="GO:0016020">
    <property type="term" value="C:membrane"/>
    <property type="evidence" value="ECO:0007669"/>
    <property type="project" value="UniProtKB-SubCell"/>
</dbReference>
<dbReference type="InterPro" id="IPR001757">
    <property type="entry name" value="P_typ_ATPase"/>
</dbReference>
<keyword evidence="6 8" id="KW-1133">Transmembrane helix</keyword>
<dbReference type="InterPro" id="IPR023214">
    <property type="entry name" value="HAD_sf"/>
</dbReference>
<dbReference type="PANTHER" id="PTHR42861">
    <property type="entry name" value="CALCIUM-TRANSPORTING ATPASE"/>
    <property type="match status" value="1"/>
</dbReference>
<dbReference type="InterPro" id="IPR008250">
    <property type="entry name" value="ATPase_P-typ_transduc_dom_A_sf"/>
</dbReference>
<dbReference type="PROSITE" id="PS00154">
    <property type="entry name" value="ATPASE_E1_E2"/>
    <property type="match status" value="1"/>
</dbReference>
<evidence type="ECO:0000259" key="9">
    <source>
        <dbReference type="Pfam" id="PF00122"/>
    </source>
</evidence>
<keyword evidence="2 8" id="KW-0812">Transmembrane</keyword>
<dbReference type="SFLD" id="SFLDG00002">
    <property type="entry name" value="C1.7:_P-type_atpase_like"/>
    <property type="match status" value="1"/>
</dbReference>
<keyword evidence="5" id="KW-1278">Translocase</keyword>
<keyword evidence="3" id="KW-0547">Nucleotide-binding</keyword>
<dbReference type="InterPro" id="IPR006068">
    <property type="entry name" value="ATPase_P-typ_cation-transptr_C"/>
</dbReference>
<dbReference type="Pfam" id="PF00689">
    <property type="entry name" value="Cation_ATPase_C"/>
    <property type="match status" value="1"/>
</dbReference>
<evidence type="ECO:0000256" key="7">
    <source>
        <dbReference type="ARBA" id="ARBA00023136"/>
    </source>
</evidence>
<feature type="transmembrane region" description="Helical" evidence="8">
    <location>
        <begin position="707"/>
        <end position="727"/>
    </location>
</feature>
<dbReference type="SFLD" id="SFLDF00027">
    <property type="entry name" value="p-type_atpase"/>
    <property type="match status" value="1"/>
</dbReference>
<dbReference type="SFLD" id="SFLDS00003">
    <property type="entry name" value="Haloacid_Dehalogenase"/>
    <property type="match status" value="1"/>
</dbReference>
<feature type="domain" description="Cation-transporting P-type ATPase C-terminal" evidence="10">
    <location>
        <begin position="659"/>
        <end position="815"/>
    </location>
</feature>
<accession>A0A410S194</accession>
<organism evidence="12 13">
    <name type="scientific">Corallococcus coralloides</name>
    <name type="common">Myxococcus coralloides</name>
    <dbReference type="NCBI Taxonomy" id="184914"/>
    <lineage>
        <taxon>Bacteria</taxon>
        <taxon>Pseudomonadati</taxon>
        <taxon>Myxococcota</taxon>
        <taxon>Myxococcia</taxon>
        <taxon>Myxococcales</taxon>
        <taxon>Cystobacterineae</taxon>
        <taxon>Myxococcaceae</taxon>
        <taxon>Corallococcus</taxon>
    </lineage>
</organism>
<dbReference type="Gene3D" id="3.40.1110.10">
    <property type="entry name" value="Calcium-transporting ATPase, cytoplasmic domain N"/>
    <property type="match status" value="1"/>
</dbReference>
<dbReference type="InterPro" id="IPR044492">
    <property type="entry name" value="P_typ_ATPase_HD_dom"/>
</dbReference>
<dbReference type="Gene3D" id="2.70.150.10">
    <property type="entry name" value="Calcium-transporting ATPase, cytoplasmic transduction domain A"/>
    <property type="match status" value="1"/>
</dbReference>
<evidence type="ECO:0000256" key="1">
    <source>
        <dbReference type="ARBA" id="ARBA00004141"/>
    </source>
</evidence>
<dbReference type="NCBIfam" id="TIGR01494">
    <property type="entry name" value="ATPase_P-type"/>
    <property type="match status" value="2"/>
</dbReference>
<feature type="transmembrane region" description="Helical" evidence="8">
    <location>
        <begin position="739"/>
        <end position="758"/>
    </location>
</feature>
<evidence type="ECO:0000313" key="13">
    <source>
        <dbReference type="Proteomes" id="UP000288758"/>
    </source>
</evidence>
<keyword evidence="7 8" id="KW-0472">Membrane</keyword>
<evidence type="ECO:0000313" key="12">
    <source>
        <dbReference type="EMBL" id="QAT87977.1"/>
    </source>
</evidence>
<dbReference type="Gene3D" id="3.40.50.1000">
    <property type="entry name" value="HAD superfamily/HAD-like"/>
    <property type="match status" value="1"/>
</dbReference>
<dbReference type="InterPro" id="IPR023298">
    <property type="entry name" value="ATPase_P-typ_TM_dom_sf"/>
</dbReference>
<dbReference type="GO" id="GO:0016887">
    <property type="term" value="F:ATP hydrolysis activity"/>
    <property type="evidence" value="ECO:0007669"/>
    <property type="project" value="InterPro"/>
</dbReference>
<dbReference type="InterPro" id="IPR036412">
    <property type="entry name" value="HAD-like_sf"/>
</dbReference>
<feature type="transmembrane region" description="Helical" evidence="8">
    <location>
        <begin position="235"/>
        <end position="257"/>
    </location>
</feature>
<dbReference type="Pfam" id="PF00122">
    <property type="entry name" value="E1-E2_ATPase"/>
    <property type="match status" value="1"/>
</dbReference>
<dbReference type="GO" id="GO:0005524">
    <property type="term" value="F:ATP binding"/>
    <property type="evidence" value="ECO:0007669"/>
    <property type="project" value="UniProtKB-KW"/>
</dbReference>
<dbReference type="InterPro" id="IPR018303">
    <property type="entry name" value="ATPase_P-typ_P_site"/>
</dbReference>
<gene>
    <name evidence="12" type="primary">ctpF_3</name>
    <name evidence="12" type="ORF">EJ065_6448</name>
</gene>
<protein>
    <submittedName>
        <fullName evidence="12">Cation transporter E1-E2 family ATPase</fullName>
    </submittedName>
</protein>
<feature type="transmembrane region" description="Helical" evidence="8">
    <location>
        <begin position="663"/>
        <end position="686"/>
    </location>
</feature>
<feature type="transmembrane region" description="Helical" evidence="8">
    <location>
        <begin position="800"/>
        <end position="817"/>
    </location>
</feature>
<dbReference type="EMBL" id="CP034669">
    <property type="protein sequence ID" value="QAT87977.1"/>
    <property type="molecule type" value="Genomic_DNA"/>
</dbReference>
<dbReference type="Pfam" id="PF00702">
    <property type="entry name" value="Hydrolase"/>
    <property type="match status" value="1"/>
</dbReference>
<proteinExistence type="predicted"/>
<feature type="transmembrane region" description="Helical" evidence="8">
    <location>
        <begin position="770"/>
        <end position="794"/>
    </location>
</feature>
<dbReference type="PRINTS" id="PR00120">
    <property type="entry name" value="HATPASE"/>
</dbReference>
<keyword evidence="4" id="KW-0067">ATP-binding</keyword>
<name>A0A410S194_CORCK</name>
<dbReference type="SUPFAM" id="SSF81653">
    <property type="entry name" value="Calcium ATPase, transduction domain A"/>
    <property type="match status" value="1"/>
</dbReference>
<dbReference type="InterPro" id="IPR059000">
    <property type="entry name" value="ATPase_P-type_domA"/>
</dbReference>
<dbReference type="SUPFAM" id="SSF81665">
    <property type="entry name" value="Calcium ATPase, transmembrane domain M"/>
    <property type="match status" value="1"/>
</dbReference>
<feature type="transmembrane region" description="Helical" evidence="8">
    <location>
        <begin position="636"/>
        <end position="657"/>
    </location>
</feature>
<comment type="subcellular location">
    <subcellularLocation>
        <location evidence="1">Membrane</location>
        <topology evidence="1">Multi-pass membrane protein</topology>
    </subcellularLocation>
</comment>
<reference evidence="12 13" key="1">
    <citation type="submission" date="2018-12" db="EMBL/GenBank/DDBJ databases">
        <title>Complete Genome Sequence of the Corallopyronin A producing Myxobacterium Corallococcus coralloides B035.</title>
        <authorList>
            <person name="Bouhired S.M."/>
            <person name="Rupp O."/>
            <person name="Blom J."/>
            <person name="Schaeberle T.F."/>
            <person name="Kehraus S."/>
            <person name="Schiefer A."/>
            <person name="Pfarr K."/>
            <person name="Goesmann A."/>
            <person name="Hoerauf A."/>
            <person name="Koenig G.M."/>
        </authorList>
    </citation>
    <scope>NUCLEOTIDE SEQUENCE [LARGE SCALE GENOMIC DNA]</scope>
    <source>
        <strain evidence="12 13">B035</strain>
    </source>
</reference>
<dbReference type="Pfam" id="PF00690">
    <property type="entry name" value="Cation_ATPase_N"/>
    <property type="match status" value="1"/>
</dbReference>
<evidence type="ECO:0000256" key="4">
    <source>
        <dbReference type="ARBA" id="ARBA00022840"/>
    </source>
</evidence>
<feature type="domain" description="P-type ATPase A" evidence="9">
    <location>
        <begin position="110"/>
        <end position="221"/>
    </location>
</feature>
<dbReference type="InterPro" id="IPR023299">
    <property type="entry name" value="ATPase_P-typ_cyto_dom_N"/>
</dbReference>
<evidence type="ECO:0000256" key="3">
    <source>
        <dbReference type="ARBA" id="ARBA00022741"/>
    </source>
</evidence>
<dbReference type="AlphaFoldDB" id="A0A410S194"/>
<dbReference type="Gene3D" id="1.20.1110.10">
    <property type="entry name" value="Calcium-transporting ATPase, transmembrane domain"/>
    <property type="match status" value="1"/>
</dbReference>
<dbReference type="SUPFAM" id="SSF56784">
    <property type="entry name" value="HAD-like"/>
    <property type="match status" value="1"/>
</dbReference>
<evidence type="ECO:0000256" key="6">
    <source>
        <dbReference type="ARBA" id="ARBA00022989"/>
    </source>
</evidence>
<dbReference type="InterPro" id="IPR004014">
    <property type="entry name" value="ATPase_P-typ_cation-transptr_N"/>
</dbReference>
<dbReference type="Proteomes" id="UP000288758">
    <property type="component" value="Chromosome"/>
</dbReference>
<evidence type="ECO:0000256" key="2">
    <source>
        <dbReference type="ARBA" id="ARBA00022692"/>
    </source>
</evidence>
<evidence type="ECO:0000259" key="11">
    <source>
        <dbReference type="Pfam" id="PF00690"/>
    </source>
</evidence>
<evidence type="ECO:0000256" key="5">
    <source>
        <dbReference type="ARBA" id="ARBA00022967"/>
    </source>
</evidence>
<sequence length="843" mass="89956">MRVLVPVDRLPHGWEDVRGLEAEEVLSRRARYGRNDVRGRPPRSSLQSLREAASDPMLWFLVGTSALYFALGEPVDGGVMLLALAPLLGMDVFLHHRTQASTEGLRGRLAERATVSRDGREAEVPAEDVVPGDLLRVEAGGTFPADGLVVRGQGLQAEESSLTGESLPVRKRPLERLPSGAEPAVEAVHWGLAGTRLLTGTAWVRVVLTGPETLYGSIIRSAGQEARARTPLQHAVAHLVAVLVGVAAALCAVLALIRLRQGFGWLDALLSAATLGVAALPEEFPVALTFFLGAGVYRLARRQALVRQSVSVENIGRVSCVCSDKTGTLTEGLLRVTRLLPSPGTSPHALLRTAVLASREEGKDPLDVALLEAGARDLPELPAPAREATFPFTEERQRETAVVRQGPGALLAAVKGAPERVLELCALSEDARREWALRVDALAREGHKVIACASRALDAAHWHGGEPDRGFDFVGLVACEDPVREGVEAAVRECRDAGLRTVMVTGDHPRTALAVARRLGLGGEDPVVLTGEALETRLTGTGRVPPVDVVARALPAQKYALVKALRKEGEVVAATGDGVNDVPALQAADVGIAMGERGTRSAREASSIVLLNDDFGTLVRAIAEGRQLFSNLQRCFLYLLLIHIPLVGTAALVPLWGLPLLYLPIHIVWLELIIHPTAMLAFQAAARPGRLTPLRARPATRFFSWREWTLLTAVGVLMACGLVWAFARCLSEGHDIERARAVAMASLTLASATFAAVLTRLRTRTARWVCALSLGLSVLLIQVPALAALVGLHPPGARDWGRVLVAVAVALVPLLVAGPHARGGLLRGHGWRTGRSTPAPEAS</sequence>
<evidence type="ECO:0000256" key="8">
    <source>
        <dbReference type="SAM" id="Phobius"/>
    </source>
</evidence>